<evidence type="ECO:0000256" key="2">
    <source>
        <dbReference type="ARBA" id="ARBA00022692"/>
    </source>
</evidence>
<keyword evidence="2 5" id="KW-0812">Transmembrane</keyword>
<keyword evidence="7" id="KW-1185">Reference proteome</keyword>
<accession>A0AAD3TKS7</accession>
<dbReference type="AlphaFoldDB" id="A0AAD3TKS7"/>
<evidence type="ECO:0000256" key="5">
    <source>
        <dbReference type="SAM" id="Phobius"/>
    </source>
</evidence>
<protein>
    <recommendedName>
        <fullName evidence="8">WAT1-related protein</fullName>
    </recommendedName>
</protein>
<comment type="subcellular location">
    <subcellularLocation>
        <location evidence="1">Membrane</location>
        <topology evidence="1">Multi-pass membrane protein</topology>
    </subcellularLocation>
</comment>
<evidence type="ECO:0000256" key="1">
    <source>
        <dbReference type="ARBA" id="ARBA00004141"/>
    </source>
</evidence>
<keyword evidence="4 5" id="KW-0472">Membrane</keyword>
<dbReference type="PANTHER" id="PTHR31218">
    <property type="entry name" value="WAT1-RELATED PROTEIN"/>
    <property type="match status" value="1"/>
</dbReference>
<organism evidence="6 7">
    <name type="scientific">Nepenthes gracilis</name>
    <name type="common">Slender pitcher plant</name>
    <dbReference type="NCBI Taxonomy" id="150966"/>
    <lineage>
        <taxon>Eukaryota</taxon>
        <taxon>Viridiplantae</taxon>
        <taxon>Streptophyta</taxon>
        <taxon>Embryophyta</taxon>
        <taxon>Tracheophyta</taxon>
        <taxon>Spermatophyta</taxon>
        <taxon>Magnoliopsida</taxon>
        <taxon>eudicotyledons</taxon>
        <taxon>Gunneridae</taxon>
        <taxon>Pentapetalae</taxon>
        <taxon>Caryophyllales</taxon>
        <taxon>Nepenthaceae</taxon>
        <taxon>Nepenthes</taxon>
    </lineage>
</organism>
<evidence type="ECO:0000256" key="4">
    <source>
        <dbReference type="ARBA" id="ARBA00023136"/>
    </source>
</evidence>
<dbReference type="InterPro" id="IPR030184">
    <property type="entry name" value="WAT1-related"/>
</dbReference>
<feature type="transmembrane region" description="Helical" evidence="5">
    <location>
        <begin position="66"/>
        <end position="86"/>
    </location>
</feature>
<keyword evidence="3 5" id="KW-1133">Transmembrane helix</keyword>
<feature type="transmembrane region" description="Helical" evidence="5">
    <location>
        <begin position="12"/>
        <end position="29"/>
    </location>
</feature>
<dbReference type="SUPFAM" id="SSF103481">
    <property type="entry name" value="Multidrug resistance efflux transporter EmrE"/>
    <property type="match status" value="1"/>
</dbReference>
<dbReference type="EMBL" id="BSYO01000040">
    <property type="protein sequence ID" value="GMH31360.1"/>
    <property type="molecule type" value="Genomic_DNA"/>
</dbReference>
<reference evidence="6" key="1">
    <citation type="submission" date="2023-05" db="EMBL/GenBank/DDBJ databases">
        <title>Nepenthes gracilis genome sequencing.</title>
        <authorList>
            <person name="Fukushima K."/>
        </authorList>
    </citation>
    <scope>NUCLEOTIDE SEQUENCE</scope>
    <source>
        <strain evidence="6">SING2019-196</strain>
    </source>
</reference>
<evidence type="ECO:0000313" key="6">
    <source>
        <dbReference type="EMBL" id="GMH31360.1"/>
    </source>
</evidence>
<sequence length="148" mass="15700">MSVWALGWDSRLLASVYSGVVCSGIAYYVQGVVNKQRGPVFVTAFSPLCTVITAALGSLILAEQLYLGSILGAITIVVGLYCVVWGKSKEQASSTLDEKGKAQELPTTDCTVRSTSFDLTDHHRSSGVFNGQDSPISAGIKLPAIDEK</sequence>
<proteinExistence type="predicted"/>
<dbReference type="GO" id="GO:0022857">
    <property type="term" value="F:transmembrane transporter activity"/>
    <property type="evidence" value="ECO:0007669"/>
    <property type="project" value="InterPro"/>
</dbReference>
<evidence type="ECO:0000313" key="7">
    <source>
        <dbReference type="Proteomes" id="UP001279734"/>
    </source>
</evidence>
<dbReference type="GO" id="GO:0016020">
    <property type="term" value="C:membrane"/>
    <property type="evidence" value="ECO:0007669"/>
    <property type="project" value="InterPro"/>
</dbReference>
<name>A0AAD3TKS7_NEPGR</name>
<gene>
    <name evidence="6" type="ORF">Nepgr_033203</name>
</gene>
<dbReference type="Proteomes" id="UP001279734">
    <property type="component" value="Unassembled WGS sequence"/>
</dbReference>
<feature type="transmembrane region" description="Helical" evidence="5">
    <location>
        <begin position="41"/>
        <end position="60"/>
    </location>
</feature>
<dbReference type="InterPro" id="IPR037185">
    <property type="entry name" value="EmrE-like"/>
</dbReference>
<comment type="caution">
    <text evidence="6">The sequence shown here is derived from an EMBL/GenBank/DDBJ whole genome shotgun (WGS) entry which is preliminary data.</text>
</comment>
<evidence type="ECO:0008006" key="8">
    <source>
        <dbReference type="Google" id="ProtNLM"/>
    </source>
</evidence>
<evidence type="ECO:0000256" key="3">
    <source>
        <dbReference type="ARBA" id="ARBA00022989"/>
    </source>
</evidence>